<accession>A0A7G2C1E6</accession>
<dbReference type="AlphaFoldDB" id="A0A7G2C1E6"/>
<evidence type="ECO:0000256" key="1">
    <source>
        <dbReference type="SAM" id="MobiDB-lite"/>
    </source>
</evidence>
<dbReference type="EMBL" id="LR877145">
    <property type="protein sequence ID" value="CAD2213456.1"/>
    <property type="molecule type" value="Genomic_DNA"/>
</dbReference>
<proteinExistence type="predicted"/>
<dbReference type="VEuPathDB" id="TriTrypDB:ADEAN_000089700"/>
<protein>
    <submittedName>
        <fullName evidence="2">Uncharacterized protein</fullName>
    </submittedName>
</protein>
<dbReference type="Proteomes" id="UP000515908">
    <property type="component" value="Chromosome 01"/>
</dbReference>
<reference evidence="2 3" key="1">
    <citation type="submission" date="2020-08" db="EMBL/GenBank/DDBJ databases">
        <authorList>
            <person name="Newling K."/>
            <person name="Davey J."/>
            <person name="Forrester S."/>
        </authorList>
    </citation>
    <scope>NUCLEOTIDE SEQUENCE [LARGE SCALE GENOMIC DNA]</scope>
    <source>
        <strain evidence="3">Crithidia deanei Carvalho (ATCC PRA-265)</strain>
    </source>
</reference>
<evidence type="ECO:0000313" key="2">
    <source>
        <dbReference type="EMBL" id="CAD2213456.1"/>
    </source>
</evidence>
<sequence length="291" mass="32599">MALIDEGARGRVTTIDSIIKDVSAASFLPSKTSSGPFSSNFFRSLHFGGGQPSQAVTPAREKKHRPAQIHESVDDYVEAMQTEKGRARIYESIDEYVEAMSEQRADSGAAHPGKALLDKEGGTTSDGADLQLLKKAHQMTLNRVEGQAFSQERFRRFKEQYPNAQEEIYIMPNFTQEERKKYDINLEKGSGKVRVDAIARTRDGKVIIQEYKASATAPFTRNQKNGYDVIRERGGEVRGKGKGVFVDGFKFSSADVQVVRPEVEKEKKETEGRPEGAERSPGRPRFRFIFN</sequence>
<feature type="region of interest" description="Disordered" evidence="1">
    <location>
        <begin position="104"/>
        <end position="123"/>
    </location>
</feature>
<feature type="region of interest" description="Disordered" evidence="1">
    <location>
        <begin position="49"/>
        <end position="68"/>
    </location>
</feature>
<organism evidence="2 3">
    <name type="scientific">Angomonas deanei</name>
    <dbReference type="NCBI Taxonomy" id="59799"/>
    <lineage>
        <taxon>Eukaryota</taxon>
        <taxon>Discoba</taxon>
        <taxon>Euglenozoa</taxon>
        <taxon>Kinetoplastea</taxon>
        <taxon>Metakinetoplastina</taxon>
        <taxon>Trypanosomatida</taxon>
        <taxon>Trypanosomatidae</taxon>
        <taxon>Strigomonadinae</taxon>
        <taxon>Angomonas</taxon>
    </lineage>
</organism>
<feature type="region of interest" description="Disordered" evidence="1">
    <location>
        <begin position="261"/>
        <end position="285"/>
    </location>
</feature>
<evidence type="ECO:0000313" key="3">
    <source>
        <dbReference type="Proteomes" id="UP000515908"/>
    </source>
</evidence>
<gene>
    <name evidence="2" type="ORF">ADEAN_000089700</name>
</gene>
<name>A0A7G2C1E6_9TRYP</name>
<feature type="compositionally biased region" description="Basic and acidic residues" evidence="1">
    <location>
        <begin position="261"/>
        <end position="281"/>
    </location>
</feature>
<keyword evidence="3" id="KW-1185">Reference proteome</keyword>